<keyword evidence="3" id="KW-1185">Reference proteome</keyword>
<protein>
    <submittedName>
        <fullName evidence="2">Uncharacterized protein</fullName>
    </submittedName>
</protein>
<dbReference type="EMBL" id="MU006565">
    <property type="protein sequence ID" value="KAF2749891.1"/>
    <property type="molecule type" value="Genomic_DNA"/>
</dbReference>
<proteinExistence type="predicted"/>
<evidence type="ECO:0000313" key="3">
    <source>
        <dbReference type="Proteomes" id="UP000799440"/>
    </source>
</evidence>
<dbReference type="AlphaFoldDB" id="A0A6A6VL06"/>
<reference evidence="2" key="1">
    <citation type="journal article" date="2020" name="Stud. Mycol.">
        <title>101 Dothideomycetes genomes: a test case for predicting lifestyles and emergence of pathogens.</title>
        <authorList>
            <person name="Haridas S."/>
            <person name="Albert R."/>
            <person name="Binder M."/>
            <person name="Bloem J."/>
            <person name="Labutti K."/>
            <person name="Salamov A."/>
            <person name="Andreopoulos B."/>
            <person name="Baker S."/>
            <person name="Barry K."/>
            <person name="Bills G."/>
            <person name="Bluhm B."/>
            <person name="Cannon C."/>
            <person name="Castanera R."/>
            <person name="Culley D."/>
            <person name="Daum C."/>
            <person name="Ezra D."/>
            <person name="Gonzalez J."/>
            <person name="Henrissat B."/>
            <person name="Kuo A."/>
            <person name="Liang C."/>
            <person name="Lipzen A."/>
            <person name="Lutzoni F."/>
            <person name="Magnuson J."/>
            <person name="Mondo S."/>
            <person name="Nolan M."/>
            <person name="Ohm R."/>
            <person name="Pangilinan J."/>
            <person name="Park H.-J."/>
            <person name="Ramirez L."/>
            <person name="Alfaro M."/>
            <person name="Sun H."/>
            <person name="Tritt A."/>
            <person name="Yoshinaga Y."/>
            <person name="Zwiers L.-H."/>
            <person name="Turgeon B."/>
            <person name="Goodwin S."/>
            <person name="Spatafora J."/>
            <person name="Crous P."/>
            <person name="Grigoriev I."/>
        </authorList>
    </citation>
    <scope>NUCLEOTIDE SEQUENCE</scope>
    <source>
        <strain evidence="2">CBS 119925</strain>
    </source>
</reference>
<organism evidence="2 3">
    <name type="scientific">Sporormia fimetaria CBS 119925</name>
    <dbReference type="NCBI Taxonomy" id="1340428"/>
    <lineage>
        <taxon>Eukaryota</taxon>
        <taxon>Fungi</taxon>
        <taxon>Dikarya</taxon>
        <taxon>Ascomycota</taxon>
        <taxon>Pezizomycotina</taxon>
        <taxon>Dothideomycetes</taxon>
        <taxon>Pleosporomycetidae</taxon>
        <taxon>Pleosporales</taxon>
        <taxon>Sporormiaceae</taxon>
        <taxon>Sporormia</taxon>
    </lineage>
</organism>
<gene>
    <name evidence="2" type="ORF">M011DRAFT_465549</name>
</gene>
<evidence type="ECO:0000313" key="2">
    <source>
        <dbReference type="EMBL" id="KAF2749891.1"/>
    </source>
</evidence>
<dbReference type="Proteomes" id="UP000799440">
    <property type="component" value="Unassembled WGS sequence"/>
</dbReference>
<sequence length="132" mass="15111">MPLRAKATAEEARTVAGLNRCEWHSFYRITKDEARRVIEKHPGLTWCQTPAWVKNEVWDRVNAQLAEEQALPVGFDVIMWRMNTAVRDARNWARRCAAKTLIDLLETGQRCRPLPFDPMRDQQPGSGGPNAP</sequence>
<name>A0A6A6VL06_9PLEO</name>
<evidence type="ECO:0000256" key="1">
    <source>
        <dbReference type="SAM" id="MobiDB-lite"/>
    </source>
</evidence>
<dbReference type="OrthoDB" id="3799196at2759"/>
<accession>A0A6A6VL06</accession>
<feature type="region of interest" description="Disordered" evidence="1">
    <location>
        <begin position="113"/>
        <end position="132"/>
    </location>
</feature>